<evidence type="ECO:0000313" key="3">
    <source>
        <dbReference type="Proteomes" id="UP000215144"/>
    </source>
</evidence>
<proteinExistence type="predicted"/>
<organism evidence="2 3">
    <name type="scientific">Streptococcus acidominimus</name>
    <dbReference type="NCBI Taxonomy" id="1326"/>
    <lineage>
        <taxon>Bacteria</taxon>
        <taxon>Bacillati</taxon>
        <taxon>Bacillota</taxon>
        <taxon>Bacilli</taxon>
        <taxon>Lactobacillales</taxon>
        <taxon>Streptococcaceae</taxon>
        <taxon>Streptococcus</taxon>
    </lineage>
</organism>
<dbReference type="PANTHER" id="PTHR33744:SF15">
    <property type="entry name" value="CARBOHYDRATE DIACID REGULATOR"/>
    <property type="match status" value="1"/>
</dbReference>
<dbReference type="InterPro" id="IPR042070">
    <property type="entry name" value="PucR_C-HTH_sf"/>
</dbReference>
<gene>
    <name evidence="2" type="primary">lrp</name>
    <name evidence="2" type="ORF">SAMEA4504048_02134</name>
</gene>
<dbReference type="OrthoDB" id="9792148at2"/>
<dbReference type="EMBL" id="LT906454">
    <property type="protein sequence ID" value="SNV46117.1"/>
    <property type="molecule type" value="Genomic_DNA"/>
</dbReference>
<dbReference type="Proteomes" id="UP000215144">
    <property type="component" value="Chromosome 1"/>
</dbReference>
<dbReference type="InterPro" id="IPR051448">
    <property type="entry name" value="CdaR-like_regulators"/>
</dbReference>
<dbReference type="AlphaFoldDB" id="A0A239XHD4"/>
<dbReference type="InterPro" id="IPR025736">
    <property type="entry name" value="PucR_C-HTH_dom"/>
</dbReference>
<reference evidence="2 3" key="1">
    <citation type="submission" date="2017-06" db="EMBL/GenBank/DDBJ databases">
        <authorList>
            <consortium name="Pathogen Informatics"/>
        </authorList>
    </citation>
    <scope>NUCLEOTIDE SEQUENCE [LARGE SCALE GENOMIC DNA]</scope>
    <source>
        <strain evidence="2 3">NCTC11291</strain>
    </source>
</reference>
<feature type="domain" description="PucR C-terminal helix-turn-helix" evidence="1">
    <location>
        <begin position="230"/>
        <end position="277"/>
    </location>
</feature>
<dbReference type="Gene3D" id="1.10.10.2840">
    <property type="entry name" value="PucR C-terminal helix-turn-helix domain"/>
    <property type="match status" value="1"/>
</dbReference>
<protein>
    <submittedName>
        <fullName evidence="2">Fis family regulatory protein</fullName>
    </submittedName>
</protein>
<dbReference type="KEGG" id="saco:SAME_02134"/>
<dbReference type="PANTHER" id="PTHR33744">
    <property type="entry name" value="CARBOHYDRATE DIACID REGULATOR"/>
    <property type="match status" value="1"/>
</dbReference>
<dbReference type="RefSeq" id="WP_095123530.1">
    <property type="nucleotide sequence ID" value="NZ_LT906454.1"/>
</dbReference>
<accession>A0A239XHD4</accession>
<evidence type="ECO:0000259" key="1">
    <source>
        <dbReference type="Pfam" id="PF13556"/>
    </source>
</evidence>
<dbReference type="SUPFAM" id="SSF46689">
    <property type="entry name" value="Homeodomain-like"/>
    <property type="match status" value="1"/>
</dbReference>
<sequence>MNLSDLFPNAIMSEEGSATSEFVVLPEDDAFIHIPKASLTDREKFLLSHFSEAHLREVTDNTWLSFFQGDSALPLSLSEGQMILIGHQRSMPSELLDFFKDLFPNLLTLASLGKQQTLLLLSPDLGSSVDTSLSQLLVTLESDFGLALSFYVGKAWPALTERDLATYWRLEYGLCQQYHALDQEEPVISFAHLMLRAMTGETSESAGALREQLLETILPVKDSRDLITVLWQEQGNLVQTAQRLFIHRNSLQYRLDKFYQATGLNLKVLDDLALAYLIILQD</sequence>
<evidence type="ECO:0000313" key="2">
    <source>
        <dbReference type="EMBL" id="SNV46117.1"/>
    </source>
</evidence>
<name>A0A239XHD4_STRAI</name>
<dbReference type="InterPro" id="IPR009057">
    <property type="entry name" value="Homeodomain-like_sf"/>
</dbReference>
<dbReference type="Pfam" id="PF13556">
    <property type="entry name" value="HTH_30"/>
    <property type="match status" value="1"/>
</dbReference>